<protein>
    <recommendedName>
        <fullName evidence="2">Prostaglandin E2 receptor EP3 subtype</fullName>
    </recommendedName>
    <alternativeName>
        <fullName evidence="11">Prostanoid EP3 receptor</fullName>
    </alternativeName>
</protein>
<feature type="transmembrane region" description="Helical" evidence="13">
    <location>
        <begin position="123"/>
        <end position="145"/>
    </location>
</feature>
<evidence type="ECO:0000256" key="6">
    <source>
        <dbReference type="ARBA" id="ARBA00023040"/>
    </source>
</evidence>
<dbReference type="GO" id="GO:0007200">
    <property type="term" value="P:phospholipase C-activating G protein-coupled receptor signaling pathway"/>
    <property type="evidence" value="ECO:0000318"/>
    <property type="project" value="GO_Central"/>
</dbReference>
<dbReference type="PRINTS" id="PR01788">
    <property type="entry name" value="PROSTANOIDR"/>
</dbReference>
<evidence type="ECO:0000256" key="8">
    <source>
        <dbReference type="ARBA" id="ARBA00023170"/>
    </source>
</evidence>
<dbReference type="SMR" id="E7FD73"/>
<evidence type="ECO:0000256" key="7">
    <source>
        <dbReference type="ARBA" id="ARBA00023136"/>
    </source>
</evidence>
<dbReference type="InterPro" id="IPR008365">
    <property type="entry name" value="Prostanoid_rcpt"/>
</dbReference>
<dbReference type="HOGENOM" id="CLU_045991_3_0_1"/>
<dbReference type="AGR" id="ZFIN:ZDB-GENE-120508-5"/>
<dbReference type="GO" id="GO:0060836">
    <property type="term" value="P:lymphatic endothelial cell differentiation"/>
    <property type="evidence" value="ECO:0000315"/>
    <property type="project" value="ZFIN"/>
</dbReference>
<dbReference type="PANTHER" id="PTHR11866:SF10">
    <property type="entry name" value="PROSTAGLANDIN E2 RECEPTOR EP3 SUBTYPE"/>
    <property type="match status" value="1"/>
</dbReference>
<dbReference type="PRINTS" id="PR00428">
    <property type="entry name" value="PROSTAGLNDNR"/>
</dbReference>
<evidence type="ECO:0000256" key="3">
    <source>
        <dbReference type="ARBA" id="ARBA00022475"/>
    </source>
</evidence>
<feature type="transmembrane region" description="Helical" evidence="13">
    <location>
        <begin position="214"/>
        <end position="242"/>
    </location>
</feature>
<comment type="subcellular location">
    <subcellularLocation>
        <location evidence="1">Cell membrane</location>
        <topology evidence="1">Multi-pass membrane protein</topology>
    </subcellularLocation>
</comment>
<evidence type="ECO:0000313" key="18">
    <source>
        <dbReference type="ZFIN" id="ZDB-GENE-120508-5"/>
    </source>
</evidence>
<keyword evidence="7 13" id="KW-0472">Membrane</keyword>
<evidence type="ECO:0000256" key="5">
    <source>
        <dbReference type="ARBA" id="ARBA00022989"/>
    </source>
</evidence>
<proteinExistence type="predicted"/>
<dbReference type="InterPro" id="IPR001244">
    <property type="entry name" value="Prostglndn_DP_rcpt"/>
</dbReference>
<feature type="transmembrane region" description="Helical" evidence="13">
    <location>
        <begin position="44"/>
        <end position="68"/>
    </location>
</feature>
<dbReference type="GO" id="GO:0007204">
    <property type="term" value="P:positive regulation of cytosolic calcium ion concentration"/>
    <property type="evidence" value="ECO:0000318"/>
    <property type="project" value="GO_Central"/>
</dbReference>
<dbReference type="GeneID" id="100000544"/>
<dbReference type="GO" id="GO:0004957">
    <property type="term" value="F:prostaglandin E receptor activity"/>
    <property type="evidence" value="ECO:0000314"/>
    <property type="project" value="ZFIN"/>
</dbReference>
<evidence type="ECO:0000256" key="13">
    <source>
        <dbReference type="SAM" id="Phobius"/>
    </source>
</evidence>
<name>E7FD73_DANRE</name>
<reference evidence="15 16" key="2">
    <citation type="journal article" date="2013" name="Nature">
        <title>The zebrafish reference genome sequence and its relationship to the human genome.</title>
        <authorList>
            <consortium name="Genome Reference Consortium Zebrafish"/>
            <person name="Howe K."/>
            <person name="Clark M.D."/>
            <person name="Torroja C.F."/>
            <person name="Torrance J."/>
            <person name="Berthelot C."/>
            <person name="Muffato M."/>
            <person name="Collins J.E."/>
            <person name="Humphray S."/>
            <person name="McLaren K."/>
            <person name="Matthews L."/>
            <person name="McLaren S."/>
            <person name="Sealy I."/>
            <person name="Caccamo M."/>
            <person name="Churcher C."/>
            <person name="Scott C."/>
            <person name="Barrett J.C."/>
            <person name="Koch R."/>
            <person name="Rauch G.J."/>
            <person name="White S."/>
            <person name="Chow W."/>
            <person name="Kilian B."/>
            <person name="Quintais L.T."/>
            <person name="Guerra-Assuncao J.A."/>
            <person name="Zhou Y."/>
            <person name="Gu Y."/>
            <person name="Yen J."/>
            <person name="Vogel J.H."/>
            <person name="Eyre T."/>
            <person name="Redmond S."/>
            <person name="Banerjee R."/>
            <person name="Chi J."/>
            <person name="Fu B."/>
            <person name="Langley E."/>
            <person name="Maguire S.F."/>
            <person name="Laird G.K."/>
            <person name="Lloyd D."/>
            <person name="Kenyon E."/>
            <person name="Donaldson S."/>
            <person name="Sehra H."/>
            <person name="Almeida-King J."/>
            <person name="Loveland J."/>
            <person name="Trevanion S."/>
            <person name="Jones M."/>
            <person name="Quail M."/>
            <person name="Willey D."/>
            <person name="Hunt A."/>
            <person name="Burton J."/>
            <person name="Sims S."/>
            <person name="McLay K."/>
            <person name="Plumb B."/>
            <person name="Davis J."/>
            <person name="Clee C."/>
            <person name="Oliver K."/>
            <person name="Clark R."/>
            <person name="Riddle C."/>
            <person name="Elliot D."/>
            <person name="Eliott D."/>
            <person name="Threadgold G."/>
            <person name="Harden G."/>
            <person name="Ware D."/>
            <person name="Begum S."/>
            <person name="Mortimore B."/>
            <person name="Mortimer B."/>
            <person name="Kerry G."/>
            <person name="Heath P."/>
            <person name="Phillimore B."/>
            <person name="Tracey A."/>
            <person name="Corby N."/>
            <person name="Dunn M."/>
            <person name="Johnson C."/>
            <person name="Wood J."/>
            <person name="Clark S."/>
            <person name="Pelan S."/>
            <person name="Griffiths G."/>
            <person name="Smith M."/>
            <person name="Glithero R."/>
            <person name="Howden P."/>
            <person name="Barker N."/>
            <person name="Lloyd C."/>
            <person name="Stevens C."/>
            <person name="Harley J."/>
            <person name="Holt K."/>
            <person name="Panagiotidis G."/>
            <person name="Lovell J."/>
            <person name="Beasley H."/>
            <person name="Henderson C."/>
            <person name="Gordon D."/>
            <person name="Auger K."/>
            <person name="Wright D."/>
            <person name="Collins J."/>
            <person name="Raisen C."/>
            <person name="Dyer L."/>
            <person name="Leung K."/>
            <person name="Robertson L."/>
            <person name="Ambridge K."/>
            <person name="Leongamornlert D."/>
            <person name="McGuire S."/>
            <person name="Gilderthorp R."/>
            <person name="Griffiths C."/>
            <person name="Manthravadi D."/>
            <person name="Nichol S."/>
            <person name="Barker G."/>
            <person name="Whitehead S."/>
            <person name="Kay M."/>
            <person name="Brown J."/>
            <person name="Murnane C."/>
            <person name="Gray E."/>
            <person name="Humphries M."/>
            <person name="Sycamore N."/>
            <person name="Barker D."/>
            <person name="Saunders D."/>
            <person name="Wallis J."/>
            <person name="Babbage A."/>
            <person name="Hammond S."/>
            <person name="Mashreghi-Mohammadi M."/>
            <person name="Barr L."/>
            <person name="Martin S."/>
            <person name="Wray P."/>
            <person name="Ellington A."/>
            <person name="Matthews N."/>
            <person name="Ellwood M."/>
            <person name="Woodmansey R."/>
            <person name="Clark G."/>
            <person name="Cooper J."/>
            <person name="Cooper J."/>
            <person name="Tromans A."/>
            <person name="Grafham D."/>
            <person name="Skuce C."/>
            <person name="Pandian R."/>
            <person name="Andrews R."/>
            <person name="Harrison E."/>
            <person name="Kimberley A."/>
            <person name="Garnett J."/>
            <person name="Fosker N."/>
            <person name="Hall R."/>
            <person name="Garner P."/>
            <person name="Kelly D."/>
            <person name="Bird C."/>
            <person name="Palmer S."/>
            <person name="Gehring I."/>
            <person name="Berger A."/>
            <person name="Dooley C.M."/>
            <person name="Ersan-Urun Z."/>
            <person name="Eser C."/>
            <person name="Geiger H."/>
            <person name="Geisler M."/>
            <person name="Karotki L."/>
            <person name="Kirn A."/>
            <person name="Konantz J."/>
            <person name="Konantz M."/>
            <person name="Oberlander M."/>
            <person name="Rudolph-Geiger S."/>
            <person name="Teucke M."/>
            <person name="Lanz C."/>
            <person name="Raddatz G."/>
            <person name="Osoegawa K."/>
            <person name="Zhu B."/>
            <person name="Rapp A."/>
            <person name="Widaa S."/>
            <person name="Langford C."/>
            <person name="Yang F."/>
            <person name="Schuster S.C."/>
            <person name="Carter N.P."/>
            <person name="Harrow J."/>
            <person name="Ning Z."/>
            <person name="Herrero J."/>
            <person name="Searle S.M."/>
            <person name="Enright A."/>
            <person name="Geisler R."/>
            <person name="Plasterk R.H."/>
            <person name="Lee C."/>
            <person name="Westerfield M."/>
            <person name="de Jong P.J."/>
            <person name="Zon L.I."/>
            <person name="Postlethwait J.H."/>
            <person name="Nusslein-Volhard C."/>
            <person name="Hubbard T.J."/>
            <person name="Roest Crollius H."/>
            <person name="Rogers J."/>
            <person name="Stemple D.L."/>
        </authorList>
    </citation>
    <scope>NUCLEOTIDE SEQUENCE [LARGE SCALE GENOMIC DNA]</scope>
    <source>
        <strain evidence="15">Tuebingen</strain>
    </source>
</reference>
<feature type="transmembrane region" description="Helical" evidence="13">
    <location>
        <begin position="80"/>
        <end position="103"/>
    </location>
</feature>
<evidence type="ECO:0000313" key="15">
    <source>
        <dbReference type="Ensembl" id="ENSDARP00000079933"/>
    </source>
</evidence>
<dbReference type="eggNOG" id="KOG3656">
    <property type="taxonomic scope" value="Eukaryota"/>
</dbReference>
<dbReference type="Pfam" id="PF00001">
    <property type="entry name" value="7tm_1"/>
    <property type="match status" value="1"/>
</dbReference>
<keyword evidence="10" id="KW-0807">Transducer</keyword>
<feature type="domain" description="G-protein coupled receptors family 1 profile" evidence="14">
    <location>
        <begin position="57"/>
        <end position="336"/>
    </location>
</feature>
<accession>A0A8M6YZR3</accession>
<dbReference type="CTD" id="5733"/>
<dbReference type="AlphaFoldDB" id="E7FD73"/>
<accession>E7FD73</accession>
<dbReference type="PRINTS" id="PR00582">
    <property type="entry name" value="PRSTNOIDEP3R"/>
</dbReference>
<dbReference type="GO" id="GO:0060455">
    <property type="term" value="P:negative regulation of gastric acid secretion"/>
    <property type="evidence" value="ECO:0000318"/>
    <property type="project" value="GO_Central"/>
</dbReference>
<dbReference type="Ensembl" id="ENSDART00000085498.5">
    <property type="protein sequence ID" value="ENSDARP00000079933.4"/>
    <property type="gene ID" value="ENSDARG00000055781.5"/>
</dbReference>
<dbReference type="Bgee" id="ENSDARG00000055781">
    <property type="expression patterns" value="Expressed in spleen and 19 other cell types or tissues"/>
</dbReference>
<evidence type="ECO:0000256" key="12">
    <source>
        <dbReference type="ARBA" id="ARBA00046395"/>
    </source>
</evidence>
<dbReference type="OrthoDB" id="5959154at2759"/>
<dbReference type="GO" id="GO:1903670">
    <property type="term" value="P:regulation of sprouting angiogenesis"/>
    <property type="evidence" value="ECO:0000316"/>
    <property type="project" value="ZFIN"/>
</dbReference>
<dbReference type="PaxDb" id="7955-ENSDARP00000079933"/>
<organism evidence="15">
    <name type="scientific">Danio rerio</name>
    <name type="common">Zebrafish</name>
    <name type="synonym">Brachydanio rerio</name>
    <dbReference type="NCBI Taxonomy" id="7955"/>
    <lineage>
        <taxon>Eukaryota</taxon>
        <taxon>Metazoa</taxon>
        <taxon>Chordata</taxon>
        <taxon>Craniata</taxon>
        <taxon>Vertebrata</taxon>
        <taxon>Euteleostomi</taxon>
        <taxon>Actinopterygii</taxon>
        <taxon>Neopterygii</taxon>
        <taxon>Teleostei</taxon>
        <taxon>Ostariophysi</taxon>
        <taxon>Cypriniformes</taxon>
        <taxon>Danionidae</taxon>
        <taxon>Danioninae</taxon>
        <taxon>Danio</taxon>
    </lineage>
</organism>
<sequence length="401" mass="44342">MASKCKSSTVLLQNLTAGIMPDSNISKSSQDSPGRSAGCGSVSVFFPITMMVTGMVGNSLAMLLVYSAYRKKENKRKRSFLLCIGSLALTDLFGQLLTSPIVISVYRADMKWDRVDPSKTLCAFFGVCMTTFGLCPLFLASAMAIERALAIIAPHWYSHYMKTSVTKQVLVIIWCLVLLFALLPIAGVGEYTLQWPGTWCFINTGDKDVTGNTFFATTFAALGIFSLLVTLSCNVVTIRALVTRCKTKSSSTQSSKQWERLTTETVIQLMGIMCVLLTCWSPLLVLMLKMILTHTSSHHCYSAGSLSPQELQKDCNFFLTAIRLASLNQILDPWVYLLLREILLRKFCQVASAVSKCSLDVQKQTQCPLDVQNKKAIQNDDVHKQSLNVENSILNVGCEEQ</sequence>
<evidence type="ECO:0000256" key="2">
    <source>
        <dbReference type="ARBA" id="ARBA00015397"/>
    </source>
</evidence>
<dbReference type="OMA" id="HMKTRVT"/>
<dbReference type="GO" id="GO:0006954">
    <property type="term" value="P:inflammatory response"/>
    <property type="evidence" value="ECO:0000318"/>
    <property type="project" value="GO_Central"/>
</dbReference>
<dbReference type="Proteomes" id="UP000000437">
    <property type="component" value="Chromosome 6"/>
</dbReference>
<feature type="transmembrane region" description="Helical" evidence="13">
    <location>
        <begin position="165"/>
        <end position="186"/>
    </location>
</feature>
<reference evidence="17" key="3">
    <citation type="submission" date="2025-04" db="UniProtKB">
        <authorList>
            <consortium name="RefSeq"/>
        </authorList>
    </citation>
    <scope>IDENTIFICATION</scope>
    <source>
        <strain evidence="17">Tuebingen</strain>
    </source>
</reference>
<dbReference type="EMBL" id="BX324166">
    <property type="status" value="NOT_ANNOTATED_CDS"/>
    <property type="molecule type" value="Genomic_DNA"/>
</dbReference>
<dbReference type="GeneTree" id="ENSGT01030000234559"/>
<dbReference type="ZFIN" id="ZDB-GENE-120508-5">
    <property type="gene designation" value="ptger3"/>
</dbReference>
<dbReference type="PRINTS" id="PR00237">
    <property type="entry name" value="GPCRRHODOPSN"/>
</dbReference>
<dbReference type="STRING" id="7955.ENSDARP00000079933"/>
<evidence type="ECO:0000256" key="11">
    <source>
        <dbReference type="ARBA" id="ARBA00031591"/>
    </source>
</evidence>
<dbReference type="InterPro" id="IPR017452">
    <property type="entry name" value="GPCR_Rhodpsn_7TM"/>
</dbReference>
<dbReference type="PROSITE" id="PS50262">
    <property type="entry name" value="G_PROTEIN_RECEP_F1_2"/>
    <property type="match status" value="1"/>
</dbReference>
<keyword evidence="8 17" id="KW-0675">Receptor</keyword>
<dbReference type="GO" id="GO:1903672">
    <property type="term" value="P:positive regulation of sprouting angiogenesis"/>
    <property type="evidence" value="ECO:0000315"/>
    <property type="project" value="ZFIN"/>
</dbReference>
<dbReference type="GO" id="GO:0007189">
    <property type="term" value="P:adenylate cyclase-activating G protein-coupled receptor signaling pathway"/>
    <property type="evidence" value="ECO:0000318"/>
    <property type="project" value="GO_Central"/>
</dbReference>
<keyword evidence="4 13" id="KW-0812">Transmembrane</keyword>
<dbReference type="InterPro" id="IPR000265">
    <property type="entry name" value="Prostglndn_EP3_rcpt"/>
</dbReference>
<dbReference type="InterPro" id="IPR000276">
    <property type="entry name" value="GPCR_Rhodpsn"/>
</dbReference>
<dbReference type="SUPFAM" id="SSF81321">
    <property type="entry name" value="Family A G protein-coupled receptor-like"/>
    <property type="match status" value="1"/>
</dbReference>
<evidence type="ECO:0000259" key="14">
    <source>
        <dbReference type="PROSITE" id="PS50262"/>
    </source>
</evidence>
<keyword evidence="6" id="KW-0297">G-protein coupled receptor</keyword>
<evidence type="ECO:0000313" key="16">
    <source>
        <dbReference type="Proteomes" id="UP000000437"/>
    </source>
</evidence>
<evidence type="ECO:0000256" key="10">
    <source>
        <dbReference type="ARBA" id="ARBA00023224"/>
    </source>
</evidence>
<evidence type="ECO:0000313" key="17">
    <source>
        <dbReference type="RefSeq" id="XP_017212135.1"/>
    </source>
</evidence>
<evidence type="ECO:0000256" key="4">
    <source>
        <dbReference type="ARBA" id="ARBA00022692"/>
    </source>
</evidence>
<evidence type="ECO:0000256" key="1">
    <source>
        <dbReference type="ARBA" id="ARBA00004651"/>
    </source>
</evidence>
<dbReference type="GO" id="GO:0005886">
    <property type="term" value="C:plasma membrane"/>
    <property type="evidence" value="ECO:0000318"/>
    <property type="project" value="GO_Central"/>
</dbReference>
<evidence type="ECO:0000256" key="9">
    <source>
        <dbReference type="ARBA" id="ARBA00023180"/>
    </source>
</evidence>
<comment type="subunit">
    <text evidence="12">Interacts (via C-terminus) with MKLN1.</text>
</comment>
<keyword evidence="3" id="KW-1003">Cell membrane</keyword>
<keyword evidence="9" id="KW-0325">Glycoprotein</keyword>
<gene>
    <name evidence="15 17 18" type="primary">ptger3</name>
</gene>
<reference evidence="15" key="1">
    <citation type="submission" date="2011-07" db="UniProtKB">
        <authorList>
            <consortium name="Ensembl"/>
        </authorList>
    </citation>
    <scope>IDENTIFICATION</scope>
    <source>
        <strain evidence="15">Tuebingen</strain>
    </source>
</reference>
<dbReference type="GO" id="GO:0014827">
    <property type="term" value="P:intestine smooth muscle contraction"/>
    <property type="evidence" value="ECO:0000318"/>
    <property type="project" value="GO_Central"/>
</dbReference>
<keyword evidence="5 13" id="KW-1133">Transmembrane helix</keyword>
<dbReference type="RefSeq" id="XP_017212135.1">
    <property type="nucleotide sequence ID" value="XM_017356646.3"/>
</dbReference>
<feature type="transmembrane region" description="Helical" evidence="13">
    <location>
        <begin position="266"/>
        <end position="292"/>
    </location>
</feature>
<dbReference type="PANTHER" id="PTHR11866">
    <property type="entry name" value="G-PROTEIN COUPLED RECEPTOR FAMILY 1 MEMBER"/>
    <property type="match status" value="1"/>
</dbReference>
<keyword evidence="16" id="KW-1185">Reference proteome</keyword>
<dbReference type="FunFam" id="1.20.1070.10:FF:000087">
    <property type="entry name" value="prostaglandin E2 receptor EP3 subtype"/>
    <property type="match status" value="1"/>
</dbReference>
<dbReference type="PhylomeDB" id="E7FD73"/>
<dbReference type="Gene3D" id="1.20.1070.10">
    <property type="entry name" value="Rhodopsin 7-helix transmembrane proteins"/>
    <property type="match status" value="1"/>
</dbReference>